<dbReference type="Pfam" id="PF00805">
    <property type="entry name" value="Pentapeptide"/>
    <property type="match status" value="2"/>
</dbReference>
<dbReference type="AlphaFoldDB" id="A0A840I381"/>
<dbReference type="InterPro" id="IPR051082">
    <property type="entry name" value="Pentapeptide-BTB/POZ_domain"/>
</dbReference>
<organism evidence="1 2">
    <name type="scientific">Parvularcula dongshanensis</name>
    <dbReference type="NCBI Taxonomy" id="1173995"/>
    <lineage>
        <taxon>Bacteria</taxon>
        <taxon>Pseudomonadati</taxon>
        <taxon>Pseudomonadota</taxon>
        <taxon>Alphaproteobacteria</taxon>
        <taxon>Parvularculales</taxon>
        <taxon>Parvularculaceae</taxon>
        <taxon>Parvularcula</taxon>
    </lineage>
</organism>
<dbReference type="InterPro" id="IPR001646">
    <property type="entry name" value="5peptide_repeat"/>
</dbReference>
<gene>
    <name evidence="1" type="ORF">GGQ59_001178</name>
</gene>
<evidence type="ECO:0000313" key="1">
    <source>
        <dbReference type="EMBL" id="MBB4658664.1"/>
    </source>
</evidence>
<protein>
    <recommendedName>
        <fullName evidence="3">Pentapeptide repeat-containing protein</fullName>
    </recommendedName>
</protein>
<dbReference type="EMBL" id="JACHOB010000002">
    <property type="protein sequence ID" value="MBB4658664.1"/>
    <property type="molecule type" value="Genomic_DNA"/>
</dbReference>
<keyword evidence="2" id="KW-1185">Reference proteome</keyword>
<proteinExistence type="predicted"/>
<name>A0A840I381_9PROT</name>
<evidence type="ECO:0008006" key="3">
    <source>
        <dbReference type="Google" id="ProtNLM"/>
    </source>
</evidence>
<dbReference type="Gene3D" id="2.160.20.80">
    <property type="entry name" value="E3 ubiquitin-protein ligase SopA"/>
    <property type="match status" value="1"/>
</dbReference>
<evidence type="ECO:0000313" key="2">
    <source>
        <dbReference type="Proteomes" id="UP000563524"/>
    </source>
</evidence>
<sequence length="216" mass="23469">MFRLFGLLITVLLVSFQFWYSNASAQERERVPGWVNELASDIAWGIYEVSDGVNDAFRPALKRGWEKALTMLDLMAEKTPPRQGLVATDLDLSGQAFVARRLDEASFQNSTLHGADFTKTYLIRSLFDGVKAHEATFDGAVLERASMRAADFTGSTFDGADLSGALLDGSHLTGADLRGAIGLTQVQLDMACGDEATQLPDGLHVEACGPVPKKIR</sequence>
<accession>A0A840I381</accession>
<dbReference type="PANTHER" id="PTHR14136">
    <property type="entry name" value="BTB_POZ DOMAIN-CONTAINING PROTEIN KCTD9"/>
    <property type="match status" value="1"/>
</dbReference>
<dbReference type="RefSeq" id="WP_183816839.1">
    <property type="nucleotide sequence ID" value="NZ_JACHOB010000002.1"/>
</dbReference>
<dbReference type="PANTHER" id="PTHR14136:SF17">
    <property type="entry name" value="BTB_POZ DOMAIN-CONTAINING PROTEIN KCTD9"/>
    <property type="match status" value="1"/>
</dbReference>
<dbReference type="SUPFAM" id="SSF141571">
    <property type="entry name" value="Pentapeptide repeat-like"/>
    <property type="match status" value="1"/>
</dbReference>
<reference evidence="1 2" key="1">
    <citation type="submission" date="2020-08" db="EMBL/GenBank/DDBJ databases">
        <title>Genomic Encyclopedia of Type Strains, Phase IV (KMG-IV): sequencing the most valuable type-strain genomes for metagenomic binning, comparative biology and taxonomic classification.</title>
        <authorList>
            <person name="Goeker M."/>
        </authorList>
    </citation>
    <scope>NUCLEOTIDE SEQUENCE [LARGE SCALE GENOMIC DNA]</scope>
    <source>
        <strain evidence="1 2">DSM 102850</strain>
    </source>
</reference>
<dbReference type="Proteomes" id="UP000563524">
    <property type="component" value="Unassembled WGS sequence"/>
</dbReference>
<comment type="caution">
    <text evidence="1">The sequence shown here is derived from an EMBL/GenBank/DDBJ whole genome shotgun (WGS) entry which is preliminary data.</text>
</comment>